<evidence type="ECO:0000256" key="8">
    <source>
        <dbReference type="ARBA" id="ARBA00023065"/>
    </source>
</evidence>
<dbReference type="GO" id="GO:0042777">
    <property type="term" value="P:proton motive force-driven plasma membrane ATP synthesis"/>
    <property type="evidence" value="ECO:0007669"/>
    <property type="project" value="TreeGrafter"/>
</dbReference>
<feature type="transmembrane region" description="Helical" evidence="11">
    <location>
        <begin position="195"/>
        <end position="218"/>
    </location>
</feature>
<comment type="function">
    <text evidence="11 12">Key component of the proton channel; it plays a direct role in the translocation of protons across the membrane.</text>
</comment>
<evidence type="ECO:0000256" key="10">
    <source>
        <dbReference type="ARBA" id="ARBA00023310"/>
    </source>
</evidence>
<keyword evidence="4 11" id="KW-0138">CF(0)</keyword>
<dbReference type="OrthoDB" id="9789241at2"/>
<evidence type="ECO:0000256" key="9">
    <source>
        <dbReference type="ARBA" id="ARBA00023136"/>
    </source>
</evidence>
<name>A0A4Z0R281_9FIRM</name>
<accession>A0A4Z0R281</accession>
<evidence type="ECO:0000313" key="13">
    <source>
        <dbReference type="EMBL" id="TGE36714.1"/>
    </source>
</evidence>
<dbReference type="AlphaFoldDB" id="A0A4Z0R281"/>
<protein>
    <recommendedName>
        <fullName evidence="11 12">ATP synthase subunit a</fullName>
    </recommendedName>
    <alternativeName>
        <fullName evidence="11">ATP synthase F0 sector subunit a</fullName>
    </alternativeName>
    <alternativeName>
        <fullName evidence="11">F-ATPase subunit 6</fullName>
    </alternativeName>
</protein>
<evidence type="ECO:0000256" key="3">
    <source>
        <dbReference type="ARBA" id="ARBA00022448"/>
    </source>
</evidence>
<gene>
    <name evidence="11 13" type="primary">atpB</name>
    <name evidence="13" type="ORF">E4K67_19520</name>
</gene>
<sequence>MEKGVIKEVHEEELVLWHLGFMTFHGKTLIMTWIVMAAILVFCMLGIRHLTSGKPGKMQNILEWIVDFVRGLISDNMNYEQGRPLLGYLVTLIMFVFFSNMLGLIPNFTFTLFEHLDVEFAHLNKIFEGPSMMSPTADINTTLALALLTIILVVSLGIKTKGVHYFHHFVEPFKVFAIIHIIDLLSKPMTLAFRLFGNIFAGEVLLKVILMLPGLWVLPGIFPMTIWLAFSIFIGAIQSYVFVVLTTAYVSQAVTTSDH</sequence>
<dbReference type="PROSITE" id="PS00449">
    <property type="entry name" value="ATPASE_A"/>
    <property type="match status" value="1"/>
</dbReference>
<dbReference type="HAMAP" id="MF_01393">
    <property type="entry name" value="ATP_synth_a_bact"/>
    <property type="match status" value="1"/>
</dbReference>
<dbReference type="Gene3D" id="1.20.120.220">
    <property type="entry name" value="ATP synthase, F0 complex, subunit A"/>
    <property type="match status" value="1"/>
</dbReference>
<keyword evidence="8 11" id="KW-0406">Ion transport</keyword>
<dbReference type="NCBIfam" id="TIGR01131">
    <property type="entry name" value="ATP_synt_6_or_A"/>
    <property type="match status" value="1"/>
</dbReference>
<keyword evidence="7 11" id="KW-1133">Transmembrane helix</keyword>
<dbReference type="InterPro" id="IPR000568">
    <property type="entry name" value="ATP_synth_F0_asu"/>
</dbReference>
<dbReference type="InterPro" id="IPR023011">
    <property type="entry name" value="ATP_synth_F0_asu_AS"/>
</dbReference>
<comment type="similarity">
    <text evidence="2 11 12">Belongs to the ATPase A chain family.</text>
</comment>
<dbReference type="RefSeq" id="WP_135549948.1">
    <property type="nucleotide sequence ID" value="NZ_SPQQ01000007.1"/>
</dbReference>
<keyword evidence="14" id="KW-1185">Reference proteome</keyword>
<dbReference type="EMBL" id="SPQQ01000007">
    <property type="protein sequence ID" value="TGE36714.1"/>
    <property type="molecule type" value="Genomic_DNA"/>
</dbReference>
<dbReference type="InterPro" id="IPR045082">
    <property type="entry name" value="ATP_syn_F0_a_bact/chloroplast"/>
</dbReference>
<reference evidence="13 14" key="1">
    <citation type="submission" date="2019-03" db="EMBL/GenBank/DDBJ databases">
        <title>Draft Genome Sequence of Desulfosporosinus fructosivorans Strain 63.6F, Isolated from Marine Sediment in the Baltic Sea.</title>
        <authorList>
            <person name="Hausmann B."/>
            <person name="Vandieken V."/>
            <person name="Pjevac P."/>
            <person name="Schreck K."/>
            <person name="Herbold C.W."/>
            <person name="Loy A."/>
        </authorList>
    </citation>
    <scope>NUCLEOTIDE SEQUENCE [LARGE SCALE GENOMIC DNA]</scope>
    <source>
        <strain evidence="13 14">63.6F</strain>
    </source>
</reference>
<evidence type="ECO:0000256" key="7">
    <source>
        <dbReference type="ARBA" id="ARBA00022989"/>
    </source>
</evidence>
<dbReference type="GO" id="GO:0045259">
    <property type="term" value="C:proton-transporting ATP synthase complex"/>
    <property type="evidence" value="ECO:0007669"/>
    <property type="project" value="UniProtKB-KW"/>
</dbReference>
<evidence type="ECO:0000256" key="5">
    <source>
        <dbReference type="ARBA" id="ARBA00022692"/>
    </source>
</evidence>
<dbReference type="PANTHER" id="PTHR42823">
    <property type="entry name" value="ATP SYNTHASE SUBUNIT A, CHLOROPLASTIC"/>
    <property type="match status" value="1"/>
</dbReference>
<dbReference type="InterPro" id="IPR035908">
    <property type="entry name" value="F0_ATP_A_sf"/>
</dbReference>
<proteinExistence type="inferred from homology"/>
<feature type="transmembrane region" description="Helical" evidence="11">
    <location>
        <begin position="85"/>
        <end position="105"/>
    </location>
</feature>
<evidence type="ECO:0000256" key="12">
    <source>
        <dbReference type="RuleBase" id="RU000483"/>
    </source>
</evidence>
<evidence type="ECO:0000256" key="4">
    <source>
        <dbReference type="ARBA" id="ARBA00022547"/>
    </source>
</evidence>
<feature type="transmembrane region" description="Helical" evidence="11">
    <location>
        <begin position="139"/>
        <end position="158"/>
    </location>
</feature>
<keyword evidence="6 11" id="KW-0375">Hydrogen ion transport</keyword>
<evidence type="ECO:0000256" key="11">
    <source>
        <dbReference type="HAMAP-Rule" id="MF_01393"/>
    </source>
</evidence>
<organism evidence="13 14">
    <name type="scientific">Desulfosporosinus fructosivorans</name>
    <dbReference type="NCBI Taxonomy" id="2018669"/>
    <lineage>
        <taxon>Bacteria</taxon>
        <taxon>Bacillati</taxon>
        <taxon>Bacillota</taxon>
        <taxon>Clostridia</taxon>
        <taxon>Eubacteriales</taxon>
        <taxon>Desulfitobacteriaceae</taxon>
        <taxon>Desulfosporosinus</taxon>
    </lineage>
</organism>
<comment type="caution">
    <text evidence="13">The sequence shown here is derived from an EMBL/GenBank/DDBJ whole genome shotgun (WGS) entry which is preliminary data.</text>
</comment>
<keyword evidence="11" id="KW-1003">Cell membrane</keyword>
<dbReference type="GO" id="GO:0005886">
    <property type="term" value="C:plasma membrane"/>
    <property type="evidence" value="ECO:0007669"/>
    <property type="project" value="UniProtKB-SubCell"/>
</dbReference>
<dbReference type="SUPFAM" id="SSF81336">
    <property type="entry name" value="F1F0 ATP synthase subunit A"/>
    <property type="match status" value="1"/>
</dbReference>
<keyword evidence="9 11" id="KW-0472">Membrane</keyword>
<dbReference type="CDD" id="cd00310">
    <property type="entry name" value="ATP-synt_Fo_a_6"/>
    <property type="match status" value="1"/>
</dbReference>
<keyword evidence="3 11" id="KW-0813">Transport</keyword>
<keyword evidence="10 11" id="KW-0066">ATP synthesis</keyword>
<dbReference type="Proteomes" id="UP000298460">
    <property type="component" value="Unassembled WGS sequence"/>
</dbReference>
<evidence type="ECO:0000256" key="2">
    <source>
        <dbReference type="ARBA" id="ARBA00006810"/>
    </source>
</evidence>
<evidence type="ECO:0000256" key="1">
    <source>
        <dbReference type="ARBA" id="ARBA00004141"/>
    </source>
</evidence>
<evidence type="ECO:0000256" key="6">
    <source>
        <dbReference type="ARBA" id="ARBA00022781"/>
    </source>
</evidence>
<keyword evidence="5 11" id="KW-0812">Transmembrane</keyword>
<feature type="transmembrane region" description="Helical" evidence="11">
    <location>
        <begin position="224"/>
        <end position="250"/>
    </location>
</feature>
<dbReference type="GO" id="GO:0046933">
    <property type="term" value="F:proton-transporting ATP synthase activity, rotational mechanism"/>
    <property type="evidence" value="ECO:0007669"/>
    <property type="project" value="UniProtKB-UniRule"/>
</dbReference>
<dbReference type="Pfam" id="PF00119">
    <property type="entry name" value="ATP-synt_A"/>
    <property type="match status" value="1"/>
</dbReference>
<dbReference type="PANTHER" id="PTHR42823:SF3">
    <property type="entry name" value="ATP SYNTHASE SUBUNIT A, CHLOROPLASTIC"/>
    <property type="match status" value="1"/>
</dbReference>
<dbReference type="PRINTS" id="PR00123">
    <property type="entry name" value="ATPASEA"/>
</dbReference>
<evidence type="ECO:0000313" key="14">
    <source>
        <dbReference type="Proteomes" id="UP000298460"/>
    </source>
</evidence>
<feature type="transmembrane region" description="Helical" evidence="11">
    <location>
        <begin position="30"/>
        <end position="50"/>
    </location>
</feature>
<comment type="subcellular location">
    <subcellularLocation>
        <location evidence="11 12">Cell membrane</location>
        <topology evidence="11 12">Multi-pass membrane protein</topology>
    </subcellularLocation>
    <subcellularLocation>
        <location evidence="1">Membrane</location>
        <topology evidence="1">Multi-pass membrane protein</topology>
    </subcellularLocation>
</comment>